<dbReference type="PANTHER" id="PTHR11086:SF18">
    <property type="entry name" value="DEOXYCYTIDYLATE DEAMINASE"/>
    <property type="match status" value="1"/>
</dbReference>
<dbReference type="InterPro" id="IPR016473">
    <property type="entry name" value="dCMP_deaminase"/>
</dbReference>
<dbReference type="KEGG" id="daw:HS1_000513"/>
<dbReference type="AlphaFoldDB" id="A0A7U4TG96"/>
<dbReference type="InterPro" id="IPR016193">
    <property type="entry name" value="Cytidine_deaminase-like"/>
</dbReference>
<dbReference type="PROSITE" id="PS00903">
    <property type="entry name" value="CYT_DCMP_DEAMINASES_1"/>
    <property type="match status" value="1"/>
</dbReference>
<comment type="similarity">
    <text evidence="2">Belongs to the cytidine and deoxycytidylate deaminase family.</text>
</comment>
<sequence>MPISHYLLGKYIKMKRPSWNEYFMNIAYLVRERSTCLRRKVGAVLVKEKRILATGYNGAPSGLVHCVEIGCLREKMNISSGERHELCRGLHAEQNVIIQAARHGISIEGSTLYCTHHPCIICTKMLINAGIKKIYYANGYPDKLSQEMLKEAKIETIHINYNEFSRQK</sequence>
<dbReference type="GO" id="GO:0008270">
    <property type="term" value="F:zinc ion binding"/>
    <property type="evidence" value="ECO:0007669"/>
    <property type="project" value="InterPro"/>
</dbReference>
<dbReference type="InterPro" id="IPR015517">
    <property type="entry name" value="dCMP_deaminase-rel"/>
</dbReference>
<organism evidence="9 10">
    <name type="scientific">Desulfofervidus auxilii</name>
    <dbReference type="NCBI Taxonomy" id="1621989"/>
    <lineage>
        <taxon>Bacteria</taxon>
        <taxon>Pseudomonadati</taxon>
        <taxon>Thermodesulfobacteriota</taxon>
        <taxon>Candidatus Desulfofervidia</taxon>
        <taxon>Candidatus Desulfofervidales</taxon>
        <taxon>Candidatus Desulfofervidaceae</taxon>
        <taxon>Candidatus Desulfofervidus</taxon>
    </lineage>
</organism>
<dbReference type="PIRSF" id="PIRSF006019">
    <property type="entry name" value="dCMP_deaminase"/>
    <property type="match status" value="1"/>
</dbReference>
<dbReference type="Proteomes" id="UP000070560">
    <property type="component" value="Chromosome"/>
</dbReference>
<dbReference type="EMBL" id="CP013015">
    <property type="protein sequence ID" value="AMM40319.1"/>
    <property type="molecule type" value="Genomic_DNA"/>
</dbReference>
<dbReference type="PROSITE" id="PS51747">
    <property type="entry name" value="CYT_DCMP_DEAMINASES_2"/>
    <property type="match status" value="1"/>
</dbReference>
<dbReference type="PANTHER" id="PTHR11086">
    <property type="entry name" value="DEOXYCYTIDYLATE DEAMINASE-RELATED"/>
    <property type="match status" value="1"/>
</dbReference>
<evidence type="ECO:0000256" key="2">
    <source>
        <dbReference type="ARBA" id="ARBA00006576"/>
    </source>
</evidence>
<dbReference type="InterPro" id="IPR035105">
    <property type="entry name" value="Deoxycytidylate_deaminase_dom"/>
</dbReference>
<dbReference type="SMR" id="A0A7U4TG96"/>
<keyword evidence="5 7" id="KW-0862">Zinc</keyword>
<feature type="active site" description="Proton donor" evidence="6">
    <location>
        <position position="93"/>
    </location>
</feature>
<name>A0A7U4TG96_DESA2</name>
<evidence type="ECO:0000256" key="5">
    <source>
        <dbReference type="ARBA" id="ARBA00022833"/>
    </source>
</evidence>
<dbReference type="CDD" id="cd01286">
    <property type="entry name" value="deoxycytidylate_deaminase"/>
    <property type="match status" value="1"/>
</dbReference>
<dbReference type="InterPro" id="IPR016192">
    <property type="entry name" value="APOBEC/CMP_deaminase_Zn-bd"/>
</dbReference>
<dbReference type="Pfam" id="PF00383">
    <property type="entry name" value="dCMP_cyt_deam_1"/>
    <property type="match status" value="1"/>
</dbReference>
<evidence type="ECO:0000256" key="7">
    <source>
        <dbReference type="PIRSR" id="PIRSR006019-2"/>
    </source>
</evidence>
<keyword evidence="3 7" id="KW-0479">Metal-binding</keyword>
<evidence type="ECO:0000313" key="9">
    <source>
        <dbReference type="EMBL" id="AMM40319.1"/>
    </source>
</evidence>
<evidence type="ECO:0000256" key="6">
    <source>
        <dbReference type="PIRSR" id="PIRSR006019-1"/>
    </source>
</evidence>
<evidence type="ECO:0000256" key="1">
    <source>
        <dbReference type="ARBA" id="ARBA00001947"/>
    </source>
</evidence>
<dbReference type="InterPro" id="IPR002125">
    <property type="entry name" value="CMP_dCMP_dom"/>
</dbReference>
<dbReference type="SUPFAM" id="SSF53927">
    <property type="entry name" value="Cytidine deaminase-like"/>
    <property type="match status" value="1"/>
</dbReference>
<evidence type="ECO:0000256" key="4">
    <source>
        <dbReference type="ARBA" id="ARBA00022801"/>
    </source>
</evidence>
<evidence type="ECO:0000313" key="10">
    <source>
        <dbReference type="Proteomes" id="UP000070560"/>
    </source>
</evidence>
<evidence type="ECO:0000256" key="3">
    <source>
        <dbReference type="ARBA" id="ARBA00022723"/>
    </source>
</evidence>
<reference evidence="9 10" key="1">
    <citation type="submission" date="2015-10" db="EMBL/GenBank/DDBJ databases">
        <title>Candidatus Desulfofervidus auxilii, a hydrogenotrophic sulfate-reducing bacterium involved in the thermophilic anaerobic oxidation of methane.</title>
        <authorList>
            <person name="Krukenberg V."/>
            <person name="Richter M."/>
            <person name="Wegener G."/>
        </authorList>
    </citation>
    <scope>NUCLEOTIDE SEQUENCE [LARGE SCALE GENOMIC DNA]</scope>
    <source>
        <strain evidence="9 10">HS1</strain>
    </source>
</reference>
<proteinExistence type="inferred from homology"/>
<comment type="cofactor">
    <cofactor evidence="1 7">
        <name>Zn(2+)</name>
        <dbReference type="ChEBI" id="CHEBI:29105"/>
    </cofactor>
</comment>
<protein>
    <submittedName>
        <fullName evidence="9">dCMP deaminase</fullName>
        <ecNumber evidence="9">3.5.-.-</ecNumber>
    </submittedName>
</protein>
<dbReference type="GO" id="GO:0005737">
    <property type="term" value="C:cytoplasm"/>
    <property type="evidence" value="ECO:0007669"/>
    <property type="project" value="TreeGrafter"/>
</dbReference>
<feature type="binding site" evidence="7">
    <location>
        <position position="122"/>
    </location>
    <ligand>
        <name>Zn(2+)</name>
        <dbReference type="ChEBI" id="CHEBI:29105"/>
        <note>catalytic</note>
    </ligand>
</feature>
<dbReference type="GO" id="GO:0004132">
    <property type="term" value="F:dCMP deaminase activity"/>
    <property type="evidence" value="ECO:0007669"/>
    <property type="project" value="InterPro"/>
</dbReference>
<feature type="binding site" evidence="7">
    <location>
        <position position="119"/>
    </location>
    <ligand>
        <name>Zn(2+)</name>
        <dbReference type="ChEBI" id="CHEBI:29105"/>
        <note>catalytic</note>
    </ligand>
</feature>
<dbReference type="EC" id="3.5.-.-" evidence="9"/>
<dbReference type="Gene3D" id="3.40.140.10">
    <property type="entry name" value="Cytidine Deaminase, domain 2"/>
    <property type="match status" value="1"/>
</dbReference>
<accession>A0A7U4TG96</accession>
<dbReference type="GO" id="GO:0006220">
    <property type="term" value="P:pyrimidine nucleotide metabolic process"/>
    <property type="evidence" value="ECO:0007669"/>
    <property type="project" value="InterPro"/>
</dbReference>
<gene>
    <name evidence="9" type="ORF">HS1_000513</name>
</gene>
<evidence type="ECO:0000259" key="8">
    <source>
        <dbReference type="PROSITE" id="PS51747"/>
    </source>
</evidence>
<keyword evidence="10" id="KW-1185">Reference proteome</keyword>
<feature type="domain" description="CMP/dCMP-type deaminase" evidence="8">
    <location>
        <begin position="18"/>
        <end position="147"/>
    </location>
</feature>
<feature type="binding site" evidence="7">
    <location>
        <position position="91"/>
    </location>
    <ligand>
        <name>Zn(2+)</name>
        <dbReference type="ChEBI" id="CHEBI:29105"/>
        <note>catalytic</note>
    </ligand>
</feature>
<keyword evidence="4 9" id="KW-0378">Hydrolase</keyword>